<gene>
    <name evidence="2" type="ORF">EV385_3181</name>
</gene>
<dbReference type="Pfam" id="PF12697">
    <property type="entry name" value="Abhydrolase_6"/>
    <property type="match status" value="1"/>
</dbReference>
<dbReference type="InterPro" id="IPR029058">
    <property type="entry name" value="AB_hydrolase_fold"/>
</dbReference>
<protein>
    <submittedName>
        <fullName evidence="2">Pimeloyl-ACP methyl ester carboxylesterase</fullName>
    </submittedName>
</protein>
<dbReference type="GO" id="GO:0003824">
    <property type="term" value="F:catalytic activity"/>
    <property type="evidence" value="ECO:0007669"/>
    <property type="project" value="UniProtKB-ARBA"/>
</dbReference>
<feature type="domain" description="AB hydrolase-1" evidence="1">
    <location>
        <begin position="27"/>
        <end position="257"/>
    </location>
</feature>
<evidence type="ECO:0000313" key="2">
    <source>
        <dbReference type="EMBL" id="RZU51364.1"/>
    </source>
</evidence>
<dbReference type="InterPro" id="IPR000073">
    <property type="entry name" value="AB_hydrolase_1"/>
</dbReference>
<dbReference type="InterPro" id="IPR050266">
    <property type="entry name" value="AB_hydrolase_sf"/>
</dbReference>
<dbReference type="Gene3D" id="3.40.50.1820">
    <property type="entry name" value="alpha/beta hydrolase"/>
    <property type="match status" value="1"/>
</dbReference>
<accession>A0A4Q7ZLA3</accession>
<dbReference type="AlphaFoldDB" id="A0A4Q7ZLA3"/>
<dbReference type="RefSeq" id="WP_130510132.1">
    <property type="nucleotide sequence ID" value="NZ_SHKY01000001.1"/>
</dbReference>
<organism evidence="2 3">
    <name type="scientific">Krasilnikovia cinnamomea</name>
    <dbReference type="NCBI Taxonomy" id="349313"/>
    <lineage>
        <taxon>Bacteria</taxon>
        <taxon>Bacillati</taxon>
        <taxon>Actinomycetota</taxon>
        <taxon>Actinomycetes</taxon>
        <taxon>Micromonosporales</taxon>
        <taxon>Micromonosporaceae</taxon>
        <taxon>Krasilnikovia</taxon>
    </lineage>
</organism>
<keyword evidence="3" id="KW-1185">Reference proteome</keyword>
<dbReference type="SUPFAM" id="SSF53474">
    <property type="entry name" value="alpha/beta-Hydrolases"/>
    <property type="match status" value="1"/>
</dbReference>
<dbReference type="OrthoDB" id="63519at2"/>
<proteinExistence type="predicted"/>
<dbReference type="Proteomes" id="UP000292564">
    <property type="component" value="Unassembled WGS sequence"/>
</dbReference>
<evidence type="ECO:0000313" key="3">
    <source>
        <dbReference type="Proteomes" id="UP000292564"/>
    </source>
</evidence>
<comment type="caution">
    <text evidence="2">The sequence shown here is derived from an EMBL/GenBank/DDBJ whole genome shotgun (WGS) entry which is preliminary data.</text>
</comment>
<reference evidence="2 3" key="1">
    <citation type="submission" date="2019-02" db="EMBL/GenBank/DDBJ databases">
        <title>Sequencing the genomes of 1000 actinobacteria strains.</title>
        <authorList>
            <person name="Klenk H.-P."/>
        </authorList>
    </citation>
    <scope>NUCLEOTIDE SEQUENCE [LARGE SCALE GENOMIC DNA]</scope>
    <source>
        <strain evidence="2 3">DSM 45162</strain>
    </source>
</reference>
<dbReference type="PANTHER" id="PTHR43798">
    <property type="entry name" value="MONOACYLGLYCEROL LIPASE"/>
    <property type="match status" value="1"/>
</dbReference>
<dbReference type="EMBL" id="SHKY01000001">
    <property type="protein sequence ID" value="RZU51364.1"/>
    <property type="molecule type" value="Genomic_DNA"/>
</dbReference>
<sequence length="270" mass="29016">MQGKREYINSADGTEIGLLTDGAGPPLLLVHGGMCRLERWAPLWPILTDRYTVTAMDRRGRGSSGDAGSYRIEAEYDDVRAVAEHLRRRADRPVDVFGHSYGAVCALGAAAQGTPVRRMALYEPPGPQTVPAQWLERLHAFVAAGELGRAVGSFLIEIVGLPRDQVMAMRDTPMAYDPLPIMANTMPREGDALSTVDLATLAGAVTQPVLLLLGETSPAWALTITRLLHERLPDSKIAALDGQGHEAVDLAPGAVADTLGTFFDEPRVGQ</sequence>
<name>A0A4Q7ZLA3_9ACTN</name>
<evidence type="ECO:0000259" key="1">
    <source>
        <dbReference type="Pfam" id="PF12697"/>
    </source>
</evidence>